<feature type="region of interest" description="Disordered" evidence="1">
    <location>
        <begin position="269"/>
        <end position="354"/>
    </location>
</feature>
<gene>
    <name evidence="2" type="ORF">T440DRAFT_508702</name>
</gene>
<feature type="compositionally biased region" description="Low complexity" evidence="1">
    <location>
        <begin position="231"/>
        <end position="253"/>
    </location>
</feature>
<dbReference type="AlphaFoldDB" id="A0A6A7B4D5"/>
<evidence type="ECO:0000256" key="1">
    <source>
        <dbReference type="SAM" id="MobiDB-lite"/>
    </source>
</evidence>
<keyword evidence="3" id="KW-1185">Reference proteome</keyword>
<evidence type="ECO:0000313" key="3">
    <source>
        <dbReference type="Proteomes" id="UP000799423"/>
    </source>
</evidence>
<sequence>MEVIAGIASASQIVAYSISCAHYLAQLHSELKDSHSTYSSEETKINLLLDVIRRLPTQNIQGVDPILRILVDISGLACEILYLLQPKGSWTRWTTIPLRNKLALAFEVLDRKEKLLHLYITQASHSALEDMRTSINGHLIASSPAYTMRPRHPAPQVNMTSDIIYGDQMAFTKEPVIHNPLAMTAGIIRGSQMAGNCERNPTANNDRYFEDDDGARRTGSWARADDGTQYSSASSPARADSSQSFSARSSSQAGYAVQPESCYIDSPEAREGHIVPPSHRIEERRPTSNDLDRDFERAVEARLGQGERELAVDRSEGSRVGQRSRTSLEDYHNDTANNNGRKRLKKRTGRPSGS</sequence>
<feature type="region of interest" description="Disordered" evidence="1">
    <location>
        <begin position="196"/>
        <end position="257"/>
    </location>
</feature>
<feature type="compositionally biased region" description="Basic residues" evidence="1">
    <location>
        <begin position="340"/>
        <end position="354"/>
    </location>
</feature>
<proteinExistence type="predicted"/>
<protein>
    <submittedName>
        <fullName evidence="2">Uncharacterized protein</fullName>
    </submittedName>
</protein>
<feature type="compositionally biased region" description="Basic and acidic residues" evidence="1">
    <location>
        <begin position="269"/>
        <end position="317"/>
    </location>
</feature>
<dbReference type="EMBL" id="MU006311">
    <property type="protein sequence ID" value="KAF2849547.1"/>
    <property type="molecule type" value="Genomic_DNA"/>
</dbReference>
<name>A0A6A7B4D5_9PLEO</name>
<evidence type="ECO:0000313" key="2">
    <source>
        <dbReference type="EMBL" id="KAF2849547.1"/>
    </source>
</evidence>
<reference evidence="2" key="1">
    <citation type="submission" date="2020-01" db="EMBL/GenBank/DDBJ databases">
        <authorList>
            <consortium name="DOE Joint Genome Institute"/>
            <person name="Haridas S."/>
            <person name="Albert R."/>
            <person name="Binder M."/>
            <person name="Bloem J."/>
            <person name="Labutti K."/>
            <person name="Salamov A."/>
            <person name="Andreopoulos B."/>
            <person name="Baker S.E."/>
            <person name="Barry K."/>
            <person name="Bills G."/>
            <person name="Bluhm B.H."/>
            <person name="Cannon C."/>
            <person name="Castanera R."/>
            <person name="Culley D.E."/>
            <person name="Daum C."/>
            <person name="Ezra D."/>
            <person name="Gonzalez J.B."/>
            <person name="Henrissat B."/>
            <person name="Kuo A."/>
            <person name="Liang C."/>
            <person name="Lipzen A."/>
            <person name="Lutzoni F."/>
            <person name="Magnuson J."/>
            <person name="Mondo S."/>
            <person name="Nolan M."/>
            <person name="Ohm R."/>
            <person name="Pangilinan J."/>
            <person name="Park H.-J."/>
            <person name="Ramirez L."/>
            <person name="Alfaro M."/>
            <person name="Sun H."/>
            <person name="Tritt A."/>
            <person name="Yoshinaga Y."/>
            <person name="Zwiers L.-H."/>
            <person name="Turgeon B.G."/>
            <person name="Goodwin S.B."/>
            <person name="Spatafora J.W."/>
            <person name="Crous P.W."/>
            <person name="Grigoriev I.V."/>
        </authorList>
    </citation>
    <scope>NUCLEOTIDE SEQUENCE</scope>
    <source>
        <strain evidence="2">IPT5</strain>
    </source>
</reference>
<dbReference type="OrthoDB" id="3797806at2759"/>
<dbReference type="Proteomes" id="UP000799423">
    <property type="component" value="Unassembled WGS sequence"/>
</dbReference>
<accession>A0A6A7B4D5</accession>
<organism evidence="2 3">
    <name type="scientific">Plenodomus tracheiphilus IPT5</name>
    <dbReference type="NCBI Taxonomy" id="1408161"/>
    <lineage>
        <taxon>Eukaryota</taxon>
        <taxon>Fungi</taxon>
        <taxon>Dikarya</taxon>
        <taxon>Ascomycota</taxon>
        <taxon>Pezizomycotina</taxon>
        <taxon>Dothideomycetes</taxon>
        <taxon>Pleosporomycetidae</taxon>
        <taxon>Pleosporales</taxon>
        <taxon>Pleosporineae</taxon>
        <taxon>Leptosphaeriaceae</taxon>
        <taxon>Plenodomus</taxon>
    </lineage>
</organism>